<dbReference type="GO" id="GO:0016740">
    <property type="term" value="F:transferase activity"/>
    <property type="evidence" value="ECO:0007669"/>
    <property type="project" value="UniProtKB-KW"/>
</dbReference>
<dbReference type="Proteomes" id="UP000676506">
    <property type="component" value="Chromosome 1"/>
</dbReference>
<dbReference type="InterPro" id="IPR050559">
    <property type="entry name" value="P-Pant_transferase_sf"/>
</dbReference>
<dbReference type="RefSeq" id="WP_211429596.1">
    <property type="nucleotide sequence ID" value="NZ_CP072648.1"/>
</dbReference>
<dbReference type="PANTHER" id="PTHR12215">
    <property type="entry name" value="PHOSPHOPANTETHEINE TRANSFERASE"/>
    <property type="match status" value="1"/>
</dbReference>
<dbReference type="SUPFAM" id="SSF56214">
    <property type="entry name" value="4'-phosphopantetheinyl transferase"/>
    <property type="match status" value="2"/>
</dbReference>
<protein>
    <submittedName>
        <fullName evidence="4">4'-phosphopantetheinyl transferase superfamily protein</fullName>
    </submittedName>
</protein>
<feature type="domain" description="4'-phosphopantetheinyl transferase" evidence="3">
    <location>
        <begin position="137"/>
        <end position="235"/>
    </location>
</feature>
<proteinExistence type="inferred from homology"/>
<dbReference type="Pfam" id="PF01648">
    <property type="entry name" value="ACPS"/>
    <property type="match status" value="1"/>
</dbReference>
<dbReference type="EMBL" id="CP072648">
    <property type="protein sequence ID" value="QUW03706.1"/>
    <property type="molecule type" value="Genomic_DNA"/>
</dbReference>
<name>A0ABX8BAL8_9BACT</name>
<dbReference type="InterPro" id="IPR037143">
    <property type="entry name" value="4-PPantetheinyl_Trfase_dom_sf"/>
</dbReference>
<evidence type="ECO:0000259" key="3">
    <source>
        <dbReference type="Pfam" id="PF01648"/>
    </source>
</evidence>
<sequence>MLYLNQTSAKSATPSVIDPSSAQPRLSPEAVHLWWLTLQPLGESTSVSGALHGSSVLSLDERRRAERLRCPRRARRFSLGRAHLRHILAHYLEQAPDAIRFAYTTNGKPYLPDAPQLFFSLAHADDVGLLAIAHGRRVGVDVELPGCAERWLAVARRCLPKAEYRRLWRLPELERPLAMRRCWTRQEAWLKASGEAALRRLLQMDMPLEIPCAATAPRFTIHDTQGRTWLMQDVSRGPACATLVVEWQPDEPIAVLAFGQS</sequence>
<organism evidence="4 5">
    <name type="scientific">Chloracidobacterium validum</name>
    <dbReference type="NCBI Taxonomy" id="2821543"/>
    <lineage>
        <taxon>Bacteria</taxon>
        <taxon>Pseudomonadati</taxon>
        <taxon>Acidobacteriota</taxon>
        <taxon>Terriglobia</taxon>
        <taxon>Terriglobales</taxon>
        <taxon>Acidobacteriaceae</taxon>
        <taxon>Chloracidobacterium</taxon>
    </lineage>
</organism>
<evidence type="ECO:0000256" key="1">
    <source>
        <dbReference type="ARBA" id="ARBA00010990"/>
    </source>
</evidence>
<evidence type="ECO:0000313" key="4">
    <source>
        <dbReference type="EMBL" id="QUW03706.1"/>
    </source>
</evidence>
<dbReference type="PANTHER" id="PTHR12215:SF10">
    <property type="entry name" value="L-AMINOADIPATE-SEMIALDEHYDE DEHYDROGENASE-PHOSPHOPANTETHEINYL TRANSFERASE"/>
    <property type="match status" value="1"/>
</dbReference>
<gene>
    <name evidence="4" type="ORF">J8C06_04535</name>
</gene>
<evidence type="ECO:0000313" key="5">
    <source>
        <dbReference type="Proteomes" id="UP000676506"/>
    </source>
</evidence>
<keyword evidence="2 4" id="KW-0808">Transferase</keyword>
<comment type="similarity">
    <text evidence="1">Belongs to the P-Pant transferase superfamily. Gsp/Sfp/HetI/AcpT family.</text>
</comment>
<dbReference type="Gene3D" id="3.90.470.20">
    <property type="entry name" value="4'-phosphopantetheinyl transferase domain"/>
    <property type="match status" value="2"/>
</dbReference>
<accession>A0ABX8BAL8</accession>
<keyword evidence="5" id="KW-1185">Reference proteome</keyword>
<reference evidence="4 5" key="1">
    <citation type="submission" date="2021-03" db="EMBL/GenBank/DDBJ databases">
        <title>Genomic and phenotypic characterization of Chloracidobacterium isolates provides evidence for multiple species.</title>
        <authorList>
            <person name="Saini M.K."/>
            <person name="Costas A.M.G."/>
            <person name="Tank M."/>
            <person name="Bryant D.A."/>
        </authorList>
    </citation>
    <scope>NUCLEOTIDE SEQUENCE [LARGE SCALE GENOMIC DNA]</scope>
    <source>
        <strain evidence="4 5">BV2-C</strain>
    </source>
</reference>
<evidence type="ECO:0000256" key="2">
    <source>
        <dbReference type="ARBA" id="ARBA00022679"/>
    </source>
</evidence>
<dbReference type="InterPro" id="IPR008278">
    <property type="entry name" value="4-PPantetheinyl_Trfase_dom"/>
</dbReference>